<dbReference type="Proteomes" id="UP000006727">
    <property type="component" value="Chromosome 19"/>
</dbReference>
<evidence type="ECO:0000256" key="1">
    <source>
        <dbReference type="SAM" id="MobiDB-lite"/>
    </source>
</evidence>
<organism evidence="2 3">
    <name type="scientific">Physcomitrium patens</name>
    <name type="common">Spreading-leaved earth moss</name>
    <name type="synonym">Physcomitrella patens</name>
    <dbReference type="NCBI Taxonomy" id="3218"/>
    <lineage>
        <taxon>Eukaryota</taxon>
        <taxon>Viridiplantae</taxon>
        <taxon>Streptophyta</taxon>
        <taxon>Embryophyta</taxon>
        <taxon>Bryophyta</taxon>
        <taxon>Bryophytina</taxon>
        <taxon>Bryopsida</taxon>
        <taxon>Funariidae</taxon>
        <taxon>Funariales</taxon>
        <taxon>Funariaceae</taxon>
        <taxon>Physcomitrium</taxon>
    </lineage>
</organism>
<dbReference type="Gramene" id="Pp3c19_22130V3.3">
    <property type="protein sequence ID" value="PAC:32938198.CDS.1"/>
    <property type="gene ID" value="Pp3c19_22130"/>
</dbReference>
<dbReference type="AlphaFoldDB" id="A0A7I3ZCP4"/>
<accession>A0A7I3ZCP4</accession>
<proteinExistence type="predicted"/>
<evidence type="ECO:0000313" key="3">
    <source>
        <dbReference type="Proteomes" id="UP000006727"/>
    </source>
</evidence>
<evidence type="ECO:0000313" key="2">
    <source>
        <dbReference type="EnsemblPlants" id="PAC:32938198.CDS.1"/>
    </source>
</evidence>
<feature type="compositionally biased region" description="Polar residues" evidence="1">
    <location>
        <begin position="1"/>
        <end position="15"/>
    </location>
</feature>
<dbReference type="EMBL" id="ABEU02000019">
    <property type="status" value="NOT_ANNOTATED_CDS"/>
    <property type="molecule type" value="Genomic_DNA"/>
</dbReference>
<name>A0A7I3ZCP4_PHYPA</name>
<dbReference type="EnsemblPlants" id="Pp3c19_22130V3.2">
    <property type="protein sequence ID" value="PAC:32938197.CDS.1"/>
    <property type="gene ID" value="Pp3c19_22130"/>
</dbReference>
<reference evidence="2 3" key="2">
    <citation type="journal article" date="2018" name="Plant J.">
        <title>The Physcomitrella patens chromosome-scale assembly reveals moss genome structure and evolution.</title>
        <authorList>
            <person name="Lang D."/>
            <person name="Ullrich K.K."/>
            <person name="Murat F."/>
            <person name="Fuchs J."/>
            <person name="Jenkins J."/>
            <person name="Haas F.B."/>
            <person name="Piednoel M."/>
            <person name="Gundlach H."/>
            <person name="Van Bel M."/>
            <person name="Meyberg R."/>
            <person name="Vives C."/>
            <person name="Morata J."/>
            <person name="Symeonidi A."/>
            <person name="Hiss M."/>
            <person name="Muchero W."/>
            <person name="Kamisugi Y."/>
            <person name="Saleh O."/>
            <person name="Blanc G."/>
            <person name="Decker E.L."/>
            <person name="van Gessel N."/>
            <person name="Grimwood J."/>
            <person name="Hayes R.D."/>
            <person name="Graham S.W."/>
            <person name="Gunter L.E."/>
            <person name="McDaniel S.F."/>
            <person name="Hoernstein S.N.W."/>
            <person name="Larsson A."/>
            <person name="Li F.W."/>
            <person name="Perroud P.F."/>
            <person name="Phillips J."/>
            <person name="Ranjan P."/>
            <person name="Rokshar D.S."/>
            <person name="Rothfels C.J."/>
            <person name="Schneider L."/>
            <person name="Shu S."/>
            <person name="Stevenson D.W."/>
            <person name="Thummler F."/>
            <person name="Tillich M."/>
            <person name="Villarreal Aguilar J.C."/>
            <person name="Widiez T."/>
            <person name="Wong G.K."/>
            <person name="Wymore A."/>
            <person name="Zhang Y."/>
            <person name="Zimmer A.D."/>
            <person name="Quatrano R.S."/>
            <person name="Mayer K.F.X."/>
            <person name="Goodstein D."/>
            <person name="Casacuberta J.M."/>
            <person name="Vandepoele K."/>
            <person name="Reski R."/>
            <person name="Cuming A.C."/>
            <person name="Tuskan G.A."/>
            <person name="Maumus F."/>
            <person name="Salse J."/>
            <person name="Schmutz J."/>
            <person name="Rensing S.A."/>
        </authorList>
    </citation>
    <scope>NUCLEOTIDE SEQUENCE [LARGE SCALE GENOMIC DNA]</scope>
    <source>
        <strain evidence="2 3">cv. Gransden 2004</strain>
    </source>
</reference>
<reference evidence="2 3" key="1">
    <citation type="journal article" date="2008" name="Science">
        <title>The Physcomitrella genome reveals evolutionary insights into the conquest of land by plants.</title>
        <authorList>
            <person name="Rensing S."/>
            <person name="Lang D."/>
            <person name="Zimmer A."/>
            <person name="Terry A."/>
            <person name="Salamov A."/>
            <person name="Shapiro H."/>
            <person name="Nishiyama T."/>
            <person name="Perroud P.-F."/>
            <person name="Lindquist E."/>
            <person name="Kamisugi Y."/>
            <person name="Tanahashi T."/>
            <person name="Sakakibara K."/>
            <person name="Fujita T."/>
            <person name="Oishi K."/>
            <person name="Shin-I T."/>
            <person name="Kuroki Y."/>
            <person name="Toyoda A."/>
            <person name="Suzuki Y."/>
            <person name="Hashimoto A."/>
            <person name="Yamaguchi K."/>
            <person name="Sugano A."/>
            <person name="Kohara Y."/>
            <person name="Fujiyama A."/>
            <person name="Anterola A."/>
            <person name="Aoki S."/>
            <person name="Ashton N."/>
            <person name="Barbazuk W.B."/>
            <person name="Barker E."/>
            <person name="Bennetzen J."/>
            <person name="Bezanilla M."/>
            <person name="Blankenship R."/>
            <person name="Cho S.H."/>
            <person name="Dutcher S."/>
            <person name="Estelle M."/>
            <person name="Fawcett J.A."/>
            <person name="Gundlach H."/>
            <person name="Hanada K."/>
            <person name="Heyl A."/>
            <person name="Hicks K.A."/>
            <person name="Hugh J."/>
            <person name="Lohr M."/>
            <person name="Mayer K."/>
            <person name="Melkozernov A."/>
            <person name="Murata T."/>
            <person name="Nelson D."/>
            <person name="Pils B."/>
            <person name="Prigge M."/>
            <person name="Reiss B."/>
            <person name="Renner T."/>
            <person name="Rombauts S."/>
            <person name="Rushton P."/>
            <person name="Sanderfoot A."/>
            <person name="Schween G."/>
            <person name="Shiu S.-H."/>
            <person name="Stueber K."/>
            <person name="Theodoulou F.L."/>
            <person name="Tu H."/>
            <person name="Van de Peer Y."/>
            <person name="Verrier P.J."/>
            <person name="Waters E."/>
            <person name="Wood A."/>
            <person name="Yang L."/>
            <person name="Cove D."/>
            <person name="Cuming A."/>
            <person name="Hasebe M."/>
            <person name="Lucas S."/>
            <person name="Mishler D.B."/>
            <person name="Reski R."/>
            <person name="Grigoriev I."/>
            <person name="Quatrano R.S."/>
            <person name="Boore J.L."/>
        </authorList>
    </citation>
    <scope>NUCLEOTIDE SEQUENCE [LARGE SCALE GENOMIC DNA]</scope>
    <source>
        <strain evidence="2 3">cv. Gransden 2004</strain>
    </source>
</reference>
<reference evidence="2" key="3">
    <citation type="submission" date="2020-12" db="UniProtKB">
        <authorList>
            <consortium name="EnsemblPlants"/>
        </authorList>
    </citation>
    <scope>IDENTIFICATION</scope>
</reference>
<dbReference type="EnsemblPlants" id="Pp3c19_22130V3.3">
    <property type="protein sequence ID" value="PAC:32938198.CDS.1"/>
    <property type="gene ID" value="Pp3c19_22130"/>
</dbReference>
<dbReference type="EnsemblPlants" id="Pp3c19_22130V3.4">
    <property type="protein sequence ID" value="PAC:32938199.CDS.1"/>
    <property type="gene ID" value="Pp3c19_22130"/>
</dbReference>
<feature type="region of interest" description="Disordered" evidence="1">
    <location>
        <begin position="1"/>
        <end position="57"/>
    </location>
</feature>
<dbReference type="InParanoid" id="A0A7I3ZCP4"/>
<dbReference type="Gramene" id="Pp3c19_22130V3.4">
    <property type="protein sequence ID" value="PAC:32938199.CDS.1"/>
    <property type="gene ID" value="Pp3c19_22130"/>
</dbReference>
<keyword evidence="3" id="KW-1185">Reference proteome</keyword>
<protein>
    <submittedName>
        <fullName evidence="2">Uncharacterized protein</fullName>
    </submittedName>
</protein>
<sequence length="122" mass="13230">MNSNREVSGYNSRSGPPTIDDQSIDYGTPVGYQIPTGYHTPSDYPSMPNPHRSPMGHLQTRAAGKVIIDGGGLSLDMSGGSMSRNNKYYLEDGENSRNFITVSSSSPSTVLGSGDWIRHRVH</sequence>
<dbReference type="Gramene" id="Pp3c19_22130V3.2">
    <property type="protein sequence ID" value="PAC:32938197.CDS.1"/>
    <property type="gene ID" value="Pp3c19_22130"/>
</dbReference>